<reference evidence="2 3" key="1">
    <citation type="journal article" date="2019" name="Microbiome">
        <title>Annotated bacterial chromosomes from frame-shift-corrected long-read metagenomic data.</title>
        <authorList>
            <person name="Arumugam K."/>
            <person name="Bagci C."/>
            <person name="Bessarab I."/>
            <person name="Beier S."/>
            <person name="Buchfink B."/>
            <person name="Gorska A."/>
            <person name="Qiu G."/>
            <person name="Huson D.H."/>
            <person name="Williams R.B.H."/>
        </authorList>
    </citation>
    <scope>NUCLEOTIDE SEQUENCE [LARGE SCALE GENOMIC DNA]</scope>
    <source>
        <strain evidence="2">SSA1</strain>
    </source>
</reference>
<accession>A0A7D5SLN4</accession>
<dbReference type="KEGG" id="acog:HWD57_12800"/>
<dbReference type="AlphaFoldDB" id="A0A7D5SLN4"/>
<dbReference type="Proteomes" id="UP000509684">
    <property type="component" value="Chromosome"/>
</dbReference>
<protein>
    <recommendedName>
        <fullName evidence="4">Sel1 repeat family protein</fullName>
    </recommendedName>
</protein>
<sequence>MRNVIKRIRTHLIFAVLSLVSIGSTHADTYLMARLPDPESGLTKAETDALEAKATAGDWEIKQYFAIAYLHEYLSFFSRNQGCKTLKHGKYCYALAEHPKAGRKFLEEILELDGKGPVYPTDLAAFQAQFAWYWVTAARLDGYDPESATCRNAVRYYEKAIENERGIWNGKSCTAREMASLARLGLCLPKDEQKASVWGKMSWGCPQH</sequence>
<keyword evidence="1" id="KW-0732">Signal</keyword>
<dbReference type="EMBL" id="CP058708">
    <property type="protein sequence ID" value="QLH50565.1"/>
    <property type="molecule type" value="Genomic_DNA"/>
</dbReference>
<evidence type="ECO:0000313" key="3">
    <source>
        <dbReference type="Proteomes" id="UP000509684"/>
    </source>
</evidence>
<evidence type="ECO:0000256" key="1">
    <source>
        <dbReference type="SAM" id="SignalP"/>
    </source>
</evidence>
<evidence type="ECO:0000313" key="2">
    <source>
        <dbReference type="EMBL" id="QLH50565.1"/>
    </source>
</evidence>
<evidence type="ECO:0008006" key="4">
    <source>
        <dbReference type="Google" id="ProtNLM"/>
    </source>
</evidence>
<feature type="chain" id="PRO_5028066417" description="Sel1 repeat family protein" evidence="1">
    <location>
        <begin position="28"/>
        <end position="208"/>
    </location>
</feature>
<proteinExistence type="predicted"/>
<organism evidence="2 3">
    <name type="scientific">Candidatus Accumulibacter cognatus</name>
    <dbReference type="NCBI Taxonomy" id="2954383"/>
    <lineage>
        <taxon>Bacteria</taxon>
        <taxon>Pseudomonadati</taxon>
        <taxon>Pseudomonadota</taxon>
        <taxon>Betaproteobacteria</taxon>
        <taxon>Candidatus Accumulibacter</taxon>
    </lineage>
</organism>
<gene>
    <name evidence="2" type="ORF">HWD57_12800</name>
</gene>
<name>A0A7D5SLN4_9PROT</name>
<feature type="signal peptide" evidence="1">
    <location>
        <begin position="1"/>
        <end position="27"/>
    </location>
</feature>